<dbReference type="InterPro" id="IPR000768">
    <property type="entry name" value="ART"/>
</dbReference>
<comment type="catalytic activity">
    <reaction evidence="7 9">
        <text>L-arginyl-[protein] + NAD(+) = N(omega)-(ADP-D-ribosyl)-L-arginyl-[protein] + nicotinamide + H(+)</text>
        <dbReference type="Rhea" id="RHEA:19149"/>
        <dbReference type="Rhea" id="RHEA-COMP:10532"/>
        <dbReference type="Rhea" id="RHEA-COMP:15087"/>
        <dbReference type="ChEBI" id="CHEBI:15378"/>
        <dbReference type="ChEBI" id="CHEBI:17154"/>
        <dbReference type="ChEBI" id="CHEBI:29965"/>
        <dbReference type="ChEBI" id="CHEBI:57540"/>
        <dbReference type="ChEBI" id="CHEBI:142554"/>
        <dbReference type="EC" id="2.4.2.31"/>
    </reaction>
</comment>
<protein>
    <recommendedName>
        <fullName evidence="9">NAD(P)(+)--arginine ADP-ribosyltransferase</fullName>
        <ecNumber evidence="9">2.4.2.31</ecNumber>
    </recommendedName>
    <alternativeName>
        <fullName evidence="9">Mono(ADP-ribosyl)transferase</fullName>
    </alternativeName>
</protein>
<accession>A0A814Z0X0</accession>
<evidence type="ECO:0000313" key="11">
    <source>
        <dbReference type="Proteomes" id="UP000663891"/>
    </source>
</evidence>
<keyword evidence="4" id="KW-0548">Nucleotidyltransferase</keyword>
<dbReference type="Gene3D" id="3.90.176.10">
    <property type="entry name" value="Toxin ADP-ribosyltransferase, Chain A, domain 1"/>
    <property type="match status" value="1"/>
</dbReference>
<dbReference type="SMART" id="SM00028">
    <property type="entry name" value="TPR"/>
    <property type="match status" value="5"/>
</dbReference>
<dbReference type="EMBL" id="CAJNON010000388">
    <property type="protein sequence ID" value="CAF1236302.1"/>
    <property type="molecule type" value="Genomic_DNA"/>
</dbReference>
<sequence length="771" mass="90089">MEQNQNYETYSLIWLDQSVNNSSENIQAQEQLRTLINHLVTFENEHDCFHYIRSIDKGDQVVLIVSGHLGSVIVPKLTGLRQLASIYVYCKNKKDNQLWANQFNKINLLTINSSYPMEQNQNYETYSLIWLDQSVNNSSENIQAQEQLRTLINHLVTFENEHDCFHYIRSIDKGDQVVLIVSGHLGSIIVPKLIGLRQLASIYVYCKNKKDNQLWANQFNKVKAVVTRLDELIELIRNDKTNQKDEHLPLSILHANNGDKQRSTSDLNGDFLHFQILIDCLMKMKYYDNDKNELITLCKQQYKRNPNELKKINEFEKGYKSEHALWWYTRDSFLYKMLNKALRVQNIHLLYLFRFLIRHIGKQLTKNRCQTSIRVYRAQLMTNNEIEMMQNSLGEFISINSFFSTSFNYDKAREFFLKTDNLNEYKRVCFVIDADPTVENVNAFGDISRVSFYPGEREVLFMIGSIFRLVKIRYDEYGILIIKMKLFSMNDQSLKELYQHMQKRGKNGETNLLDFADALTDMSKWDDAQRYYEKYLDEVSSTKIDIDKCYAGLGNVAYERGDLDSSLKWHYKALKIRNQTFKADSQCIGESYNSIANAYQKKKAFPNALESYETALKIFRRIFGNEHIYVATCMNNMGNTYMGMNMYEDALQFYENASIILKKNLPADHVNIGSTYKNIGNVLSSLGHYDQALSYLNSSLEIYKKSRPSLHPSIGSVLRYIGLIYQTIKDYRQALSYFEKSAVIFHHSYPPTHPDVIEIDKNLRQIASKLK</sequence>
<evidence type="ECO:0000256" key="1">
    <source>
        <dbReference type="ARBA" id="ARBA00009558"/>
    </source>
</evidence>
<evidence type="ECO:0000256" key="4">
    <source>
        <dbReference type="ARBA" id="ARBA00022695"/>
    </source>
</evidence>
<dbReference type="SUPFAM" id="SSF48452">
    <property type="entry name" value="TPR-like"/>
    <property type="match status" value="1"/>
</dbReference>
<evidence type="ECO:0000256" key="2">
    <source>
        <dbReference type="ARBA" id="ARBA00022676"/>
    </source>
</evidence>
<dbReference type="InterPro" id="IPR019734">
    <property type="entry name" value="TPR_rpt"/>
</dbReference>
<reference evidence="10" key="1">
    <citation type="submission" date="2021-02" db="EMBL/GenBank/DDBJ databases">
        <authorList>
            <person name="Nowell W R."/>
        </authorList>
    </citation>
    <scope>NUCLEOTIDE SEQUENCE</scope>
</reference>
<evidence type="ECO:0000256" key="3">
    <source>
        <dbReference type="ARBA" id="ARBA00022679"/>
    </source>
</evidence>
<name>A0A814Z0X0_9BILA</name>
<dbReference type="EC" id="2.4.2.31" evidence="9"/>
<keyword evidence="9" id="KW-0521">NADP</keyword>
<keyword evidence="3 9" id="KW-0808">Transferase</keyword>
<keyword evidence="9" id="KW-0520">NAD</keyword>
<evidence type="ECO:0000256" key="8">
    <source>
        <dbReference type="PROSITE-ProRule" id="PRU00339"/>
    </source>
</evidence>
<evidence type="ECO:0000256" key="7">
    <source>
        <dbReference type="ARBA" id="ARBA00047597"/>
    </source>
</evidence>
<evidence type="ECO:0000256" key="6">
    <source>
        <dbReference type="ARBA" id="ARBA00022803"/>
    </source>
</evidence>
<dbReference type="Proteomes" id="UP000663891">
    <property type="component" value="Unassembled WGS sequence"/>
</dbReference>
<dbReference type="Gene3D" id="1.25.40.10">
    <property type="entry name" value="Tetratricopeptide repeat domain"/>
    <property type="match status" value="2"/>
</dbReference>
<gene>
    <name evidence="10" type="ORF">VCS650_LOCUS27535</name>
</gene>
<comment type="caution">
    <text evidence="10">The sequence shown here is derived from an EMBL/GenBank/DDBJ whole genome shotgun (WGS) entry which is preliminary data.</text>
</comment>
<feature type="repeat" description="TPR" evidence="8">
    <location>
        <begin position="631"/>
        <end position="664"/>
    </location>
</feature>
<dbReference type="SUPFAM" id="SSF56399">
    <property type="entry name" value="ADP-ribosylation"/>
    <property type="match status" value="1"/>
</dbReference>
<keyword evidence="5" id="KW-0677">Repeat</keyword>
<dbReference type="InterPro" id="IPR011990">
    <property type="entry name" value="TPR-like_helical_dom_sf"/>
</dbReference>
<keyword evidence="6 8" id="KW-0802">TPR repeat</keyword>
<dbReference type="PROSITE" id="PS51996">
    <property type="entry name" value="TR_MART"/>
    <property type="match status" value="1"/>
</dbReference>
<comment type="similarity">
    <text evidence="1 9">Belongs to the Arg-specific ADP-ribosyltransferase family.</text>
</comment>
<feature type="repeat" description="TPR" evidence="8">
    <location>
        <begin position="673"/>
        <end position="706"/>
    </location>
</feature>
<evidence type="ECO:0000256" key="5">
    <source>
        <dbReference type="ARBA" id="ARBA00022737"/>
    </source>
</evidence>
<dbReference type="PROSITE" id="PS50005">
    <property type="entry name" value="TPR"/>
    <property type="match status" value="2"/>
</dbReference>
<evidence type="ECO:0000256" key="9">
    <source>
        <dbReference type="RuleBase" id="RU361228"/>
    </source>
</evidence>
<evidence type="ECO:0000313" key="10">
    <source>
        <dbReference type="EMBL" id="CAF1236302.1"/>
    </source>
</evidence>
<dbReference type="OrthoDB" id="10004665at2759"/>
<keyword evidence="2 9" id="KW-0328">Glycosyltransferase</keyword>
<dbReference type="Pfam" id="PF13424">
    <property type="entry name" value="TPR_12"/>
    <property type="match status" value="2"/>
</dbReference>
<dbReference type="Pfam" id="PF13374">
    <property type="entry name" value="TPR_10"/>
    <property type="match status" value="1"/>
</dbReference>
<dbReference type="AlphaFoldDB" id="A0A814Z0X0"/>
<proteinExistence type="inferred from homology"/>
<dbReference type="PANTHER" id="PTHR45641:SF1">
    <property type="entry name" value="AAA+ ATPASE DOMAIN-CONTAINING PROTEIN"/>
    <property type="match status" value="1"/>
</dbReference>
<dbReference type="GO" id="GO:0016779">
    <property type="term" value="F:nucleotidyltransferase activity"/>
    <property type="evidence" value="ECO:0007669"/>
    <property type="project" value="UniProtKB-KW"/>
</dbReference>
<dbReference type="PANTHER" id="PTHR45641">
    <property type="entry name" value="TETRATRICOPEPTIDE REPEAT PROTEIN (AFU_ORTHOLOGUE AFUA_6G03870)"/>
    <property type="match status" value="1"/>
</dbReference>
<dbReference type="Pfam" id="PF01129">
    <property type="entry name" value="ART"/>
    <property type="match status" value="1"/>
</dbReference>
<organism evidence="10 11">
    <name type="scientific">Adineta steineri</name>
    <dbReference type="NCBI Taxonomy" id="433720"/>
    <lineage>
        <taxon>Eukaryota</taxon>
        <taxon>Metazoa</taxon>
        <taxon>Spiralia</taxon>
        <taxon>Gnathifera</taxon>
        <taxon>Rotifera</taxon>
        <taxon>Eurotatoria</taxon>
        <taxon>Bdelloidea</taxon>
        <taxon>Adinetida</taxon>
        <taxon>Adinetidae</taxon>
        <taxon>Adineta</taxon>
    </lineage>
</organism>
<dbReference type="GO" id="GO:0106274">
    <property type="term" value="F:NAD+-protein-arginine ADP-ribosyltransferase activity"/>
    <property type="evidence" value="ECO:0007669"/>
    <property type="project" value="UniProtKB-EC"/>
</dbReference>